<name>A0A8K0KCG2_LADFU</name>
<proteinExistence type="predicted"/>
<dbReference type="EMBL" id="KZ308613">
    <property type="protein sequence ID" value="KAG8232345.1"/>
    <property type="molecule type" value="Genomic_DNA"/>
</dbReference>
<reference evidence="1" key="1">
    <citation type="submission" date="2013-04" db="EMBL/GenBank/DDBJ databases">
        <authorList>
            <person name="Qu J."/>
            <person name="Murali S.C."/>
            <person name="Bandaranaike D."/>
            <person name="Bellair M."/>
            <person name="Blankenburg K."/>
            <person name="Chao H."/>
            <person name="Dinh H."/>
            <person name="Doddapaneni H."/>
            <person name="Downs B."/>
            <person name="Dugan-Rocha S."/>
            <person name="Elkadiri S."/>
            <person name="Gnanaolivu R.D."/>
            <person name="Hernandez B."/>
            <person name="Javaid M."/>
            <person name="Jayaseelan J.C."/>
            <person name="Lee S."/>
            <person name="Li M."/>
            <person name="Ming W."/>
            <person name="Munidasa M."/>
            <person name="Muniz J."/>
            <person name="Nguyen L."/>
            <person name="Ongeri F."/>
            <person name="Osuji N."/>
            <person name="Pu L.-L."/>
            <person name="Puazo M."/>
            <person name="Qu C."/>
            <person name="Quiroz J."/>
            <person name="Raj R."/>
            <person name="Weissenberger G."/>
            <person name="Xin Y."/>
            <person name="Zou X."/>
            <person name="Han Y."/>
            <person name="Richards S."/>
            <person name="Worley K."/>
            <person name="Muzny D."/>
            <person name="Gibbs R."/>
        </authorList>
    </citation>
    <scope>NUCLEOTIDE SEQUENCE</scope>
    <source>
        <strain evidence="1">Sampled in the wild</strain>
    </source>
</reference>
<dbReference type="AlphaFoldDB" id="A0A8K0KCG2"/>
<dbReference type="Gene3D" id="2.20.20.160">
    <property type="match status" value="1"/>
</dbReference>
<accession>A0A8K0KCG2</accession>
<comment type="caution">
    <text evidence="1">The sequence shown here is derived from an EMBL/GenBank/DDBJ whole genome shotgun (WGS) entry which is preliminary data.</text>
</comment>
<dbReference type="OrthoDB" id="6413868at2759"/>
<evidence type="ECO:0000313" key="2">
    <source>
        <dbReference type="Proteomes" id="UP000792457"/>
    </source>
</evidence>
<sequence length="144" mass="16478">MKFCNVKSASSGSKPYEGQNKVTKYHYYPHNQHIYLLPECAIQQVCNAVYVRLNHTQPLCACPSRYKDPCSASLNVDDQHSMELVTDIRKKPLTMVKTCEVSSEMRECRAPRDWSLLALQNIRTGKSHYLVICRCPYGSVLGEY</sequence>
<keyword evidence="2" id="KW-1185">Reference proteome</keyword>
<protein>
    <submittedName>
        <fullName evidence="1">Uncharacterized protein</fullName>
    </submittedName>
</protein>
<evidence type="ECO:0000313" key="1">
    <source>
        <dbReference type="EMBL" id="KAG8232345.1"/>
    </source>
</evidence>
<reference evidence="1" key="2">
    <citation type="submission" date="2017-10" db="EMBL/GenBank/DDBJ databases">
        <title>Ladona fulva Genome sequencing and assembly.</title>
        <authorList>
            <person name="Murali S."/>
            <person name="Richards S."/>
            <person name="Bandaranaike D."/>
            <person name="Bellair M."/>
            <person name="Blankenburg K."/>
            <person name="Chao H."/>
            <person name="Dinh H."/>
            <person name="Doddapaneni H."/>
            <person name="Dugan-Rocha S."/>
            <person name="Elkadiri S."/>
            <person name="Gnanaolivu R."/>
            <person name="Hernandez B."/>
            <person name="Skinner E."/>
            <person name="Javaid M."/>
            <person name="Lee S."/>
            <person name="Li M."/>
            <person name="Ming W."/>
            <person name="Munidasa M."/>
            <person name="Muniz J."/>
            <person name="Nguyen L."/>
            <person name="Hughes D."/>
            <person name="Osuji N."/>
            <person name="Pu L.-L."/>
            <person name="Puazo M."/>
            <person name="Qu C."/>
            <person name="Quiroz J."/>
            <person name="Raj R."/>
            <person name="Weissenberger G."/>
            <person name="Xin Y."/>
            <person name="Zou X."/>
            <person name="Han Y."/>
            <person name="Worley K."/>
            <person name="Muzny D."/>
            <person name="Gibbs R."/>
        </authorList>
    </citation>
    <scope>NUCLEOTIDE SEQUENCE</scope>
    <source>
        <strain evidence="1">Sampled in the wild</strain>
    </source>
</reference>
<dbReference type="Proteomes" id="UP000792457">
    <property type="component" value="Unassembled WGS sequence"/>
</dbReference>
<gene>
    <name evidence="1" type="ORF">J437_LFUL008813</name>
</gene>
<organism evidence="1 2">
    <name type="scientific">Ladona fulva</name>
    <name type="common">Scarce chaser dragonfly</name>
    <name type="synonym">Libellula fulva</name>
    <dbReference type="NCBI Taxonomy" id="123851"/>
    <lineage>
        <taxon>Eukaryota</taxon>
        <taxon>Metazoa</taxon>
        <taxon>Ecdysozoa</taxon>
        <taxon>Arthropoda</taxon>
        <taxon>Hexapoda</taxon>
        <taxon>Insecta</taxon>
        <taxon>Pterygota</taxon>
        <taxon>Palaeoptera</taxon>
        <taxon>Odonata</taxon>
        <taxon>Epiprocta</taxon>
        <taxon>Anisoptera</taxon>
        <taxon>Libelluloidea</taxon>
        <taxon>Libellulidae</taxon>
        <taxon>Ladona</taxon>
    </lineage>
</organism>